<comment type="caution">
    <text evidence="1">The sequence shown here is derived from an EMBL/GenBank/DDBJ whole genome shotgun (WGS) entry which is preliminary data.</text>
</comment>
<evidence type="ECO:0000313" key="2">
    <source>
        <dbReference type="Proteomes" id="UP001630127"/>
    </source>
</evidence>
<dbReference type="Proteomes" id="UP001630127">
    <property type="component" value="Unassembled WGS sequence"/>
</dbReference>
<organism evidence="1 2">
    <name type="scientific">Cinchona calisaya</name>
    <dbReference type="NCBI Taxonomy" id="153742"/>
    <lineage>
        <taxon>Eukaryota</taxon>
        <taxon>Viridiplantae</taxon>
        <taxon>Streptophyta</taxon>
        <taxon>Embryophyta</taxon>
        <taxon>Tracheophyta</taxon>
        <taxon>Spermatophyta</taxon>
        <taxon>Magnoliopsida</taxon>
        <taxon>eudicotyledons</taxon>
        <taxon>Gunneridae</taxon>
        <taxon>Pentapetalae</taxon>
        <taxon>asterids</taxon>
        <taxon>lamiids</taxon>
        <taxon>Gentianales</taxon>
        <taxon>Rubiaceae</taxon>
        <taxon>Cinchonoideae</taxon>
        <taxon>Cinchoneae</taxon>
        <taxon>Cinchona</taxon>
    </lineage>
</organism>
<dbReference type="PANTHER" id="PTHR44394">
    <property type="entry name" value="BETA-ALANINE-ACTIVATING ENZYME"/>
    <property type="match status" value="1"/>
</dbReference>
<gene>
    <name evidence="1" type="ORF">ACH5RR_023652</name>
</gene>
<dbReference type="EMBL" id="JBJUIK010000010">
    <property type="protein sequence ID" value="KAL3516750.1"/>
    <property type="molecule type" value="Genomic_DNA"/>
</dbReference>
<dbReference type="Gene3D" id="3.40.50.980">
    <property type="match status" value="1"/>
</dbReference>
<dbReference type="InterPro" id="IPR052091">
    <property type="entry name" value="Beta-ala_Activ/Resist"/>
</dbReference>
<dbReference type="PANTHER" id="PTHR44394:SF1">
    <property type="entry name" value="BETA-ALANINE-ACTIVATING ENZYME"/>
    <property type="match status" value="1"/>
</dbReference>
<evidence type="ECO:0000313" key="1">
    <source>
        <dbReference type="EMBL" id="KAL3516750.1"/>
    </source>
</evidence>
<name>A0ABD2ZEQ3_9GENT</name>
<proteinExistence type="predicted"/>
<protein>
    <recommendedName>
        <fullName evidence="3">AMP-dependent synthetase/ligase domain-containing protein</fullName>
    </recommendedName>
</protein>
<keyword evidence="2" id="KW-1185">Reference proteome</keyword>
<reference evidence="1 2" key="1">
    <citation type="submission" date="2024-11" db="EMBL/GenBank/DDBJ databases">
        <title>A near-complete genome assembly of Cinchona calisaya.</title>
        <authorList>
            <person name="Lian D.C."/>
            <person name="Zhao X.W."/>
            <person name="Wei L."/>
        </authorList>
    </citation>
    <scope>NUCLEOTIDE SEQUENCE [LARGE SCALE GENOMIC DNA]</scope>
    <source>
        <tissue evidence="1">Nenye</tissue>
    </source>
</reference>
<dbReference type="AlphaFoldDB" id="A0ABD2ZEQ3"/>
<evidence type="ECO:0008006" key="3">
    <source>
        <dbReference type="Google" id="ProtNLM"/>
    </source>
</evidence>
<sequence>MEPSVEYVVAVLYVLRCGEAFMPLDPSWPEERILKAVSSSRADLILGCESLVDDGYFHKLDKDQQGSPNVFVAPKQVSQCFVLFTAPCYGLLNRFLWMQFAFTVRRRTSAFPDIHKLH</sequence>
<accession>A0ABD2ZEQ3</accession>
<dbReference type="SUPFAM" id="SSF56801">
    <property type="entry name" value="Acetyl-CoA synthetase-like"/>
    <property type="match status" value="1"/>
</dbReference>